<feature type="region of interest" description="Disordered" evidence="1">
    <location>
        <begin position="2083"/>
        <end position="2155"/>
    </location>
</feature>
<feature type="compositionally biased region" description="Polar residues" evidence="1">
    <location>
        <begin position="1164"/>
        <end position="1178"/>
    </location>
</feature>
<feature type="compositionally biased region" description="Basic and acidic residues" evidence="1">
    <location>
        <begin position="389"/>
        <end position="399"/>
    </location>
</feature>
<feature type="compositionally biased region" description="Acidic residues" evidence="1">
    <location>
        <begin position="316"/>
        <end position="333"/>
    </location>
</feature>
<dbReference type="STRING" id="3775.A0A1Q3BQD1"/>
<dbReference type="EMBL" id="BDDD01000793">
    <property type="protein sequence ID" value="GAV70231.1"/>
    <property type="molecule type" value="Genomic_DNA"/>
</dbReference>
<feature type="compositionally biased region" description="Polar residues" evidence="1">
    <location>
        <begin position="1541"/>
        <end position="1554"/>
    </location>
</feature>
<feature type="compositionally biased region" description="Basic and acidic residues" evidence="1">
    <location>
        <begin position="1512"/>
        <end position="1521"/>
    </location>
</feature>
<feature type="compositionally biased region" description="Basic and acidic residues" evidence="1">
    <location>
        <begin position="1141"/>
        <end position="1150"/>
    </location>
</feature>
<feature type="compositionally biased region" description="Basic and acidic residues" evidence="1">
    <location>
        <begin position="3065"/>
        <end position="3076"/>
    </location>
</feature>
<feature type="compositionally biased region" description="Basic and acidic residues" evidence="1">
    <location>
        <begin position="2519"/>
        <end position="2531"/>
    </location>
</feature>
<feature type="region of interest" description="Disordered" evidence="1">
    <location>
        <begin position="2429"/>
        <end position="2475"/>
    </location>
</feature>
<proteinExistence type="predicted"/>
<feature type="region of interest" description="Disordered" evidence="1">
    <location>
        <begin position="878"/>
        <end position="900"/>
    </location>
</feature>
<comment type="caution">
    <text evidence="2">The sequence shown here is derived from an EMBL/GenBank/DDBJ whole genome shotgun (WGS) entry which is preliminary data.</text>
</comment>
<feature type="compositionally biased region" description="Basic residues" evidence="1">
    <location>
        <begin position="3492"/>
        <end position="3504"/>
    </location>
</feature>
<feature type="compositionally biased region" description="Basic and acidic residues" evidence="1">
    <location>
        <begin position="2584"/>
        <end position="2593"/>
    </location>
</feature>
<feature type="region of interest" description="Disordered" evidence="1">
    <location>
        <begin position="1367"/>
        <end position="1468"/>
    </location>
</feature>
<organism evidence="2 3">
    <name type="scientific">Cephalotus follicularis</name>
    <name type="common">Albany pitcher plant</name>
    <dbReference type="NCBI Taxonomy" id="3775"/>
    <lineage>
        <taxon>Eukaryota</taxon>
        <taxon>Viridiplantae</taxon>
        <taxon>Streptophyta</taxon>
        <taxon>Embryophyta</taxon>
        <taxon>Tracheophyta</taxon>
        <taxon>Spermatophyta</taxon>
        <taxon>Magnoliopsida</taxon>
        <taxon>eudicotyledons</taxon>
        <taxon>Gunneridae</taxon>
        <taxon>Pentapetalae</taxon>
        <taxon>rosids</taxon>
        <taxon>fabids</taxon>
        <taxon>Oxalidales</taxon>
        <taxon>Cephalotaceae</taxon>
        <taxon>Cephalotus</taxon>
    </lineage>
</organism>
<feature type="compositionally biased region" description="Basic and acidic residues" evidence="1">
    <location>
        <begin position="104"/>
        <end position="114"/>
    </location>
</feature>
<dbReference type="OrthoDB" id="771720at2759"/>
<feature type="region of interest" description="Disordered" evidence="1">
    <location>
        <begin position="786"/>
        <end position="821"/>
    </location>
</feature>
<dbReference type="PANTHER" id="PTHR35511">
    <property type="entry name" value="A-KINASE ANCHOR-LIKE PROTEIN"/>
    <property type="match status" value="1"/>
</dbReference>
<feature type="region of interest" description="Disordered" evidence="1">
    <location>
        <begin position="288"/>
        <end position="384"/>
    </location>
</feature>
<feature type="compositionally biased region" description="Basic and acidic residues" evidence="1">
    <location>
        <begin position="1291"/>
        <end position="1316"/>
    </location>
</feature>
<feature type="compositionally biased region" description="Basic and acidic residues" evidence="1">
    <location>
        <begin position="3242"/>
        <end position="3255"/>
    </location>
</feature>
<dbReference type="Proteomes" id="UP000187406">
    <property type="component" value="Unassembled WGS sequence"/>
</dbReference>
<feature type="compositionally biased region" description="Basic and acidic residues" evidence="1">
    <location>
        <begin position="3511"/>
        <end position="3523"/>
    </location>
</feature>
<feature type="region of interest" description="Disordered" evidence="1">
    <location>
        <begin position="3482"/>
        <end position="3523"/>
    </location>
</feature>
<feature type="region of interest" description="Disordered" evidence="1">
    <location>
        <begin position="389"/>
        <end position="408"/>
    </location>
</feature>
<feature type="compositionally biased region" description="Polar residues" evidence="1">
    <location>
        <begin position="3084"/>
        <end position="3094"/>
    </location>
</feature>
<feature type="compositionally biased region" description="Basic and acidic residues" evidence="1">
    <location>
        <begin position="1087"/>
        <end position="1112"/>
    </location>
</feature>
<feature type="compositionally biased region" description="Basic and acidic residues" evidence="1">
    <location>
        <begin position="2601"/>
        <end position="2625"/>
    </location>
</feature>
<dbReference type="FunCoup" id="A0A1Q3BQD1">
    <property type="interactions" value="33"/>
</dbReference>
<gene>
    <name evidence="2" type="ORF">CFOL_v3_13729</name>
</gene>
<feature type="compositionally biased region" description="Basic and acidic residues" evidence="1">
    <location>
        <begin position="2125"/>
        <end position="2134"/>
    </location>
</feature>
<feature type="region of interest" description="Disordered" evidence="1">
    <location>
        <begin position="37"/>
        <end position="68"/>
    </location>
</feature>
<feature type="compositionally biased region" description="Basic and acidic residues" evidence="1">
    <location>
        <begin position="242"/>
        <end position="257"/>
    </location>
</feature>
<feature type="compositionally biased region" description="Polar residues" evidence="1">
    <location>
        <begin position="1912"/>
        <end position="1921"/>
    </location>
</feature>
<feature type="compositionally biased region" description="Polar residues" evidence="1">
    <location>
        <begin position="3231"/>
        <end position="3241"/>
    </location>
</feature>
<feature type="compositionally biased region" description="Basic and acidic residues" evidence="1">
    <location>
        <begin position="2842"/>
        <end position="2866"/>
    </location>
</feature>
<protein>
    <submittedName>
        <fullName evidence="2">Uncharacterized protein</fullName>
    </submittedName>
</protein>
<feature type="region of interest" description="Disordered" evidence="1">
    <location>
        <begin position="1508"/>
        <end position="1592"/>
    </location>
</feature>
<accession>A0A1Q3BQD1</accession>
<feature type="region of interest" description="Disordered" evidence="1">
    <location>
        <begin position="1288"/>
        <end position="1323"/>
    </location>
</feature>
<feature type="compositionally biased region" description="Low complexity" evidence="1">
    <location>
        <begin position="1241"/>
        <end position="1253"/>
    </location>
</feature>
<dbReference type="InParanoid" id="A0A1Q3BQD1"/>
<feature type="compositionally biased region" description="Basic and acidic residues" evidence="1">
    <location>
        <begin position="1184"/>
        <end position="1200"/>
    </location>
</feature>
<feature type="region of interest" description="Disordered" evidence="1">
    <location>
        <begin position="1798"/>
        <end position="1826"/>
    </location>
</feature>
<feature type="compositionally biased region" description="Acidic residues" evidence="1">
    <location>
        <begin position="532"/>
        <end position="549"/>
    </location>
</feature>
<feature type="compositionally biased region" description="Basic and acidic residues" evidence="1">
    <location>
        <begin position="2086"/>
        <end position="2096"/>
    </location>
</feature>
<evidence type="ECO:0000313" key="3">
    <source>
        <dbReference type="Proteomes" id="UP000187406"/>
    </source>
</evidence>
<sequence>MIGNVGVTITDKNPSDVHVTSPMIEKEPEQKELITKFEPEDVHEVNGSTKRDAEHVEGNSDAGQSTDGAILEHTFTEEVVETNLNSEASEMDMEKLQETCELDSKEQLTSKEAGKNTGEATQKKEETCDNTSNEIPTKTLADDDVISVAETSVMVKSTDYPREEVVKQNFEAESIVKAEPAVSGGDENNKAEETEERNTIKTNEVKDGPKITSTGEATYEQIIKNPFPEVIEEDSVQSSQDTENKAEKCEGEDTKKQIIEERNIEKLSQEVVGEVPANKFQDDVKEVERSEGQIFEGVKTVGTSERIATETSDTVESPEDIADTSIVEQEESLQSERNNPTSTEASTEKKRDEISSEIASKTKEHIIEERNIENLSQEVVGEVPANKFQDDGKEAERSEGQIFEGFKTVGTSERIATKKSDTVESPEDIADTSIVEQEESLKSERNNPTPTEASTEKKRDEIYSEITSKTKEHIIEERNIENLSQEVVGEVPANKFQDDGKEAERSEGQIFEGFKTGGTSKRIATKTSDTVESPEDIADPSIVEQEESLQSERNKSIPTEASTEDKRDEISSEIASETKEHIIEERNIENLSQEVVGEVPANKFQDDGKEVERSEGQIFEGFEITGTSERIATETSDIVESPQDIADTSIVEQEESLQSERNNPTPTEEKRDEISSEIASEQSGSYTELVQVEKAEQGDADIKQVLQKIEAGEVLDGSLVKHKEGFQSEGKFISPTEASQELKTDDNEYPVKMTGDTGGDVEPAENAGYAENFEDNANQNLQKSAAEEILDTSSAKQEEIFPDDNKKQNLTEASPNEERNEDFVIGAARMRGHTDIVEARGKEKDELEETVAATPNADDIAIASPDEARNDYFYVGAAENSGHTDTGETKGEVEKEEDFEETVAATSNADDIERAIHKLEQIAGTEKKDEEIKDNNDTEDNTTVKDREIVVKTSNAMEIVDSIISQPEPIIPKMESETSNVECNTDSIEKLDDKVVKFSKEKEMKIETEEENEGFKIASKSEKTETHILNIESSISNTTPEILGKETIKSFEGDENEKHVPKVEVYQELQKTSVEEVDGNQNLEQIKTIEDHSTILDGVEKMEESSKEDKESAMMPPQEECEIIQVENIEKQNIEEGNTPGDKEHWRAEPEQAVQDGPNIKGTGETTNEQITEANITCLSPELIDNKAEKSEGEGSKEESNVSLRDLSPEVIGAGEPAVIASEEQCQREMAKHEDSPETSLLLPNEPGNENLETSSTIVSEDIHTASSSTYTETITCVSEETPIKILEGSFEEKGKEDTPIQNDASRENGIPKEKNLPPFESNEMIGHVEVMITNKIPSDVHVTNPLIEKEAEQKECKNMDIISNFEPEDAHEVNGSTKQEAKHVEDNSDAGQSTDGAILEHKFTEGVVKNNSTSETSEMDMEKLQETCELDSEENLTSKESGKNMGEAIQNKEETCDTESNEIPTKTLADDEAVISVIEASVMVKSTDYPIEEVVKQNLGAESVVKAKPAVRGESERNESEETEERNTITTEEVKDGPKSTATRETTNEQIIKSTLPEVIEEDSVQSSKDTESKAEKCEGEDTKEQIIEERNIETLSQEVIGEVTANKFQEDGKEAARSGQIFEGFGTAGTSENIATEPSHTVERPESIADPSIVEQEESLQSERDNPTPTEDSPKEKRDQISSEIAGEQNRTYTELVQVKENVEEGEADTKQILQKIETGEVLDGSLVKHKEGFQSEGKIISPTEASQEMKTDDRASPVKITGRDAELVENAGNAEIFEEDAKKILQKSAAEEILDTSSAKQEEILQDESKNQNLTEASPEEERHEDFFIGAVANSGHTDTIEAKGEVVKDDDDFEETVAATQNADDIERDIYKPEQTLGKEKKDEGIKDNNDMDDSITANVEIFKGSRTAGTSENIATEPSHIVERPESITDTSIVEQEESLQSERDNPTPAEASPEEKRDEISSEIAGEQNSSYTELVHVKENVEGEADTKQILQKIETGVLDSSLVKHKEAFQSEGKIISPTEASQDMKTDDRASPIKMTEETGRDAELAENAGNAEIFEDAKQILQKSAAEEILDASSAKQEEILPDESKNQNLTEASPEDKRNDDFFIGSAGNSGHTDTTEAKGGVEKDEDDFEETLAATPNADDIERDIYKLEQTLGKEKKDEGLKDNNDREDTITAKDIKIVVETSNAMESVDSLVLEPEPIIGNMDYIEKLEGKDVQTNIEKEIKKETEECEGSNIGSKSEKTETHILHEECSVPDITPEIIGEETIKSFEGDENEKNEPTVEVYQELQTTSVEEDDVNQVLKEIKTIGDRSTIPDGVEKIKKSYKEDKESAMMHKQDCEIIQTESIEKQNIENGNIAEDKEHWRAEPEQEVYKESETEALTTSIQKGYLETEAGLPLVEGTVKESLNEDESDVVQLPQEVDDSNSALIEKTEATGSAEEKTSGAVKEPKNEPRASDLIRSREGDVNLVGNSLVSEISEKDITEGFSTTRSTTIDDFDWSYVMVETEETSNKEAEPEDKMQVESSDLAPRERDLGSTETEGTLLDRVDISGNPENSSKLGENVDEKIPAATDEAGQKTEHEIQDEVPDAGTEGHSDALGDEQKEKYKTPSDEHTAARFQAPYENIEDLIITQATDKTMQNEDKSTDSIDDSELSYVDVHPELGTDQFISQSDVETLNTEEAGKVAKQINICESERLKDKESTSLGMEKEKNEKEKPIDEASKGIEILSTCADGEGVDEEQENLAKSIVDSSNEDIQVENVAVECEVGAQNCEHEIINSKDDGTPTEENVVTADPDKRLKYASELNVDNQSNETPPESYNSQIEGNSIDIQDQGEKEIKEEKETKLEPDDHNDKEQNNNETIKAVILSEEVHEVVEKANNDEITEECETTNEVKDSNPPSTEYLKAKNTDREETVKEQSEEEKAQVGESKKPADVSITPSEELKEGIKETKKCYDGIDTANGTEVTAETSLREVQLDDKLVETLNISSDEKSPETSETEEASSGLSCPLPPNDHEHTEKESGTLETPNAVKDEEIKIASGTVYESKDEETKETDETEKGPGVEKPDANEEETDEASNTLPGYTSQGVEAIVEDVITADQTPLVEKPKEQLQIPLPLDKQKHLTTTAVVKEEEGTTREVEMQVDGNPEDSYATKISKETCSQMEGPGELELKDEEIKHSSNEIHEVERGTLDEVREDTEKVSETIAKSESLDTESKAEENLGGKTNATSSTKIVENEELYKENEKASASENTIKQIIAEEEGFSKDDKEAINISNLQNQHDETTKATTPMEEESGVQTSQHEGTADPATVLEFARDVQHQEKTSHGALQKEISREAELDACIETKTHGKKDVPIVETYISQERDFEPENATRNNARVEGYEEDGEKRMADSSEKNKESTTVDSDNHTLFGLMQRSKKGTPQVGGQLTEENEPIASKEEKEVEEDQQEKTDSGPDAPVMVESSKEIDVKVAHKKSHNILSGVGSKVKHSISKVKKAITGKSSHTKPDHQNEQRNKQ</sequence>
<feature type="compositionally biased region" description="Basic and acidic residues" evidence="1">
    <location>
        <begin position="3217"/>
        <end position="3229"/>
    </location>
</feature>
<dbReference type="PANTHER" id="PTHR35511:SF2">
    <property type="entry name" value="A-KINASE ANCHOR-LIKE PROTEIN"/>
    <property type="match status" value="1"/>
</dbReference>
<feature type="compositionally biased region" description="Basic and acidic residues" evidence="1">
    <location>
        <begin position="1225"/>
        <end position="1236"/>
    </location>
</feature>
<feature type="region of interest" description="Disordered" evidence="1">
    <location>
        <begin position="2888"/>
        <end position="2957"/>
    </location>
</feature>
<feature type="compositionally biased region" description="Basic and acidic residues" evidence="1">
    <location>
        <begin position="796"/>
        <end position="809"/>
    </location>
</feature>
<feature type="compositionally biased region" description="Polar residues" evidence="1">
    <location>
        <begin position="2495"/>
        <end position="2504"/>
    </location>
</feature>
<name>A0A1Q3BQD1_CEPFO</name>
<feature type="region of interest" description="Disordered" evidence="1">
    <location>
        <begin position="2785"/>
        <end position="2869"/>
    </location>
</feature>
<keyword evidence="3" id="KW-1185">Reference proteome</keyword>
<feature type="region of interest" description="Disordered" evidence="1">
    <location>
        <begin position="496"/>
        <end position="571"/>
    </location>
</feature>
<feature type="compositionally biased region" description="Basic and acidic residues" evidence="1">
    <location>
        <begin position="2031"/>
        <end position="2052"/>
    </location>
</feature>
<feature type="region of interest" description="Disordered" evidence="1">
    <location>
        <begin position="1076"/>
        <end position="1118"/>
    </location>
</feature>
<feature type="compositionally biased region" description="Basic and acidic residues" evidence="1">
    <location>
        <begin position="1570"/>
        <end position="1592"/>
    </location>
</feature>
<feature type="compositionally biased region" description="Polar residues" evidence="1">
    <location>
        <begin position="335"/>
        <end position="345"/>
    </location>
</feature>
<feature type="compositionally biased region" description="Polar residues" evidence="1">
    <location>
        <begin position="1630"/>
        <end position="1641"/>
    </location>
</feature>
<feature type="compositionally biased region" description="Basic and acidic residues" evidence="1">
    <location>
        <begin position="3339"/>
        <end position="3361"/>
    </location>
</feature>
<feature type="compositionally biased region" description="Basic and acidic residues" evidence="1">
    <location>
        <begin position="1750"/>
        <end position="1760"/>
    </location>
</feature>
<feature type="compositionally biased region" description="Basic and acidic residues" evidence="1">
    <location>
        <begin position="454"/>
        <end position="463"/>
    </location>
</feature>
<feature type="compositionally biased region" description="Basic and acidic residues" evidence="1">
    <location>
        <begin position="1872"/>
        <end position="1894"/>
    </location>
</feature>
<feature type="compositionally biased region" description="Polar residues" evidence="1">
    <location>
        <begin position="2815"/>
        <end position="2839"/>
    </location>
</feature>
<feature type="compositionally biased region" description="Basic and acidic residues" evidence="1">
    <location>
        <begin position="3182"/>
        <end position="3210"/>
    </location>
</feature>
<feature type="region of interest" description="Disordered" evidence="1">
    <location>
        <begin position="1863"/>
        <end position="1979"/>
    </location>
</feature>
<feature type="compositionally biased region" description="Basic and acidic residues" evidence="1">
    <location>
        <begin position="496"/>
        <end position="507"/>
    </location>
</feature>
<reference evidence="3" key="1">
    <citation type="submission" date="2016-04" db="EMBL/GenBank/DDBJ databases">
        <title>Cephalotus genome sequencing.</title>
        <authorList>
            <person name="Fukushima K."/>
            <person name="Hasebe M."/>
            <person name="Fang X."/>
        </authorList>
    </citation>
    <scope>NUCLEOTIDE SEQUENCE [LARGE SCALE GENOMIC DNA]</scope>
    <source>
        <strain evidence="3">cv. St1</strain>
    </source>
</reference>
<feature type="region of interest" description="Disordered" evidence="1">
    <location>
        <begin position="1611"/>
        <end position="1695"/>
    </location>
</feature>
<feature type="region of interest" description="Disordered" evidence="1">
    <location>
        <begin position="104"/>
        <end position="141"/>
    </location>
</feature>
<feature type="region of interest" description="Disordered" evidence="1">
    <location>
        <begin position="2237"/>
        <end position="2256"/>
    </location>
</feature>
<feature type="region of interest" description="Disordered" evidence="1">
    <location>
        <begin position="2017"/>
        <end position="2052"/>
    </location>
</feature>
<feature type="compositionally biased region" description="Basic and acidic residues" evidence="1">
    <location>
        <begin position="3021"/>
        <end position="3031"/>
    </location>
</feature>
<feature type="compositionally biased region" description="Polar residues" evidence="1">
    <location>
        <begin position="1254"/>
        <end position="1270"/>
    </location>
</feature>
<feature type="region of interest" description="Disordered" evidence="1">
    <location>
        <begin position="921"/>
        <end position="946"/>
    </location>
</feature>
<feature type="compositionally biased region" description="Basic and acidic residues" evidence="1">
    <location>
        <begin position="2707"/>
        <end position="2732"/>
    </location>
</feature>
<feature type="region of interest" description="Disordered" evidence="1">
    <location>
        <begin position="1131"/>
        <end position="1270"/>
    </location>
</feature>
<feature type="compositionally biased region" description="Basic and acidic residues" evidence="1">
    <location>
        <begin position="3392"/>
        <end position="3413"/>
    </location>
</feature>
<feature type="compositionally biased region" description="Basic and acidic residues" evidence="1">
    <location>
        <begin position="1663"/>
        <end position="1683"/>
    </location>
</feature>
<feature type="region of interest" description="Disordered" evidence="1">
    <location>
        <begin position="2707"/>
        <end position="2733"/>
    </location>
</feature>
<feature type="compositionally biased region" description="Basic and acidic residues" evidence="1">
    <location>
        <begin position="3138"/>
        <end position="3148"/>
    </location>
</feature>
<evidence type="ECO:0000256" key="1">
    <source>
        <dbReference type="SAM" id="MobiDB-lite"/>
    </source>
</evidence>
<feature type="region of interest" description="Disordered" evidence="1">
    <location>
        <begin position="730"/>
        <end position="765"/>
    </location>
</feature>
<feature type="compositionally biased region" description="Basic and acidic residues" evidence="1">
    <location>
        <begin position="2440"/>
        <end position="2475"/>
    </location>
</feature>
<evidence type="ECO:0000313" key="2">
    <source>
        <dbReference type="EMBL" id="GAV70231.1"/>
    </source>
</evidence>
<feature type="compositionally biased region" description="Basic and acidic residues" evidence="1">
    <location>
        <begin position="1803"/>
        <end position="1813"/>
    </location>
</feature>
<feature type="compositionally biased region" description="Basic and acidic residues" evidence="1">
    <location>
        <begin position="187"/>
        <end position="209"/>
    </location>
</feature>
<feature type="compositionally biased region" description="Basic and acidic residues" evidence="1">
    <location>
        <begin position="3321"/>
        <end position="3332"/>
    </location>
</feature>
<feature type="region of interest" description="Disordered" evidence="1">
    <location>
        <begin position="3138"/>
        <end position="3470"/>
    </location>
</feature>
<feature type="compositionally biased region" description="Basic and acidic residues" evidence="1">
    <location>
        <begin position="37"/>
        <end position="58"/>
    </location>
</feature>
<feature type="compositionally biased region" description="Polar residues" evidence="1">
    <location>
        <begin position="677"/>
        <end position="686"/>
    </location>
</feature>
<feature type="region of interest" description="Disordered" evidence="1">
    <location>
        <begin position="177"/>
        <end position="257"/>
    </location>
</feature>
<feature type="compositionally biased region" description="Basic and acidic residues" evidence="1">
    <location>
        <begin position="2913"/>
        <end position="2942"/>
    </location>
</feature>
<feature type="region of interest" description="Disordered" evidence="1">
    <location>
        <begin position="1736"/>
        <end position="1760"/>
    </location>
</feature>
<feature type="compositionally biased region" description="Basic and acidic residues" evidence="1">
    <location>
        <begin position="346"/>
        <end position="372"/>
    </location>
</feature>
<feature type="region of interest" description="Disordered" evidence="1">
    <location>
        <begin position="634"/>
        <end position="686"/>
    </location>
</feature>
<feature type="region of interest" description="Disordered" evidence="1">
    <location>
        <begin position="417"/>
        <end position="463"/>
    </location>
</feature>
<feature type="region of interest" description="Disordered" evidence="1">
    <location>
        <begin position="2488"/>
        <end position="2662"/>
    </location>
</feature>
<feature type="region of interest" description="Disordered" evidence="1">
    <location>
        <begin position="2985"/>
        <end position="3094"/>
    </location>
</feature>